<keyword evidence="3" id="KW-1185">Reference proteome</keyword>
<accession>A0ABT1QZT1</accession>
<sequence>MEANREIEKDYSLMEFVAELRRLADTLESNERFSIQIDEEEVLVPEHAIASIAFEIEDGRAEIEFQLTWEAGEAEGEDDEQDDAEEKEEEAAA</sequence>
<proteinExistence type="predicted"/>
<organism evidence="2 3">
    <name type="scientific">Shinella lacus</name>
    <dbReference type="NCBI Taxonomy" id="2654216"/>
    <lineage>
        <taxon>Bacteria</taxon>
        <taxon>Pseudomonadati</taxon>
        <taxon>Pseudomonadota</taxon>
        <taxon>Alphaproteobacteria</taxon>
        <taxon>Hyphomicrobiales</taxon>
        <taxon>Rhizobiaceae</taxon>
        <taxon>Shinella</taxon>
    </lineage>
</organism>
<feature type="compositionally biased region" description="Acidic residues" evidence="1">
    <location>
        <begin position="72"/>
        <end position="93"/>
    </location>
</feature>
<dbReference type="RefSeq" id="WP_256114462.1">
    <property type="nucleotide sequence ID" value="NZ_WHSB02000001.1"/>
</dbReference>
<feature type="region of interest" description="Disordered" evidence="1">
    <location>
        <begin position="70"/>
        <end position="93"/>
    </location>
</feature>
<evidence type="ECO:0000256" key="1">
    <source>
        <dbReference type="SAM" id="MobiDB-lite"/>
    </source>
</evidence>
<evidence type="ECO:0000313" key="3">
    <source>
        <dbReference type="Proteomes" id="UP000996601"/>
    </source>
</evidence>
<evidence type="ECO:0000313" key="2">
    <source>
        <dbReference type="EMBL" id="MCQ4628429.1"/>
    </source>
</evidence>
<dbReference type="NCBIfam" id="TIGR04354">
    <property type="entry name" value="amphi-Trp"/>
    <property type="match status" value="1"/>
</dbReference>
<protein>
    <submittedName>
        <fullName evidence="2">Amphi-Trp domain-containing protein</fullName>
    </submittedName>
</protein>
<dbReference type="Proteomes" id="UP000996601">
    <property type="component" value="Unassembled WGS sequence"/>
</dbReference>
<comment type="caution">
    <text evidence="2">The sequence shown here is derived from an EMBL/GenBank/DDBJ whole genome shotgun (WGS) entry which is preliminary data.</text>
</comment>
<gene>
    <name evidence="2" type="ORF">GB927_000195</name>
</gene>
<name>A0ABT1QZT1_9HYPH</name>
<reference evidence="2" key="1">
    <citation type="submission" date="2021-07" db="EMBL/GenBank/DDBJ databases">
        <title>Shinella sp. nov., a novel member of the genus Shinella from water.</title>
        <authorList>
            <person name="Deng Y."/>
        </authorList>
    </citation>
    <scope>NUCLEOTIDE SEQUENCE</scope>
    <source>
        <strain evidence="2">CPCC 100929</strain>
    </source>
</reference>
<dbReference type="EMBL" id="WHSB02000001">
    <property type="protein sequence ID" value="MCQ4628429.1"/>
    <property type="molecule type" value="Genomic_DNA"/>
</dbReference>
<dbReference type="InterPro" id="IPR027598">
    <property type="entry name" value="Amphi-Trp_dom"/>
</dbReference>